<feature type="transmembrane region" description="Helical" evidence="4">
    <location>
        <begin position="48"/>
        <end position="67"/>
    </location>
</feature>
<keyword evidence="2 4" id="KW-1133">Transmembrane helix</keyword>
<feature type="transmembrane region" description="Helical" evidence="4">
    <location>
        <begin position="116"/>
        <end position="135"/>
    </location>
</feature>
<dbReference type="Proteomes" id="UP000297729">
    <property type="component" value="Unassembled WGS sequence"/>
</dbReference>
<evidence type="ECO:0000313" key="6">
    <source>
        <dbReference type="Proteomes" id="UP000297729"/>
    </source>
</evidence>
<feature type="transmembrane region" description="Helical" evidence="4">
    <location>
        <begin position="205"/>
        <end position="225"/>
    </location>
</feature>
<dbReference type="AlphaFoldDB" id="A0A4Y9SJP2"/>
<reference evidence="5 6" key="1">
    <citation type="submission" date="2019-03" db="EMBL/GenBank/DDBJ databases">
        <title>Draft Genome Sequence of Duganella callidus sp. nov., a Novel Duganella Species Isolated from Cultivated Soil.</title>
        <authorList>
            <person name="Raths R."/>
            <person name="Peta V."/>
            <person name="Bucking H."/>
        </authorList>
    </citation>
    <scope>NUCLEOTIDE SEQUENCE [LARGE SCALE GENOMIC DNA]</scope>
    <source>
        <strain evidence="5 6">DN04</strain>
    </source>
</reference>
<keyword evidence="6" id="KW-1185">Reference proteome</keyword>
<feature type="transmembrane region" description="Helical" evidence="4">
    <location>
        <begin position="414"/>
        <end position="431"/>
    </location>
</feature>
<feature type="transmembrane region" description="Helical" evidence="4">
    <location>
        <begin position="289"/>
        <end position="314"/>
    </location>
</feature>
<proteinExistence type="predicted"/>
<dbReference type="InterPro" id="IPR011701">
    <property type="entry name" value="MFS"/>
</dbReference>
<name>A0A4Y9SJP2_9BURK</name>
<gene>
    <name evidence="5" type="ORF">E4L98_11595</name>
</gene>
<feature type="transmembrane region" description="Helical" evidence="4">
    <location>
        <begin position="376"/>
        <end position="393"/>
    </location>
</feature>
<accession>A0A4Y9SJP2</accession>
<dbReference type="Gene3D" id="1.20.1250.20">
    <property type="entry name" value="MFS general substrate transporter like domains"/>
    <property type="match status" value="2"/>
</dbReference>
<dbReference type="SUPFAM" id="SSF103473">
    <property type="entry name" value="MFS general substrate transporter"/>
    <property type="match status" value="1"/>
</dbReference>
<protein>
    <submittedName>
        <fullName evidence="5">MFS transporter</fullName>
    </submittedName>
</protein>
<dbReference type="InterPro" id="IPR036259">
    <property type="entry name" value="MFS_trans_sf"/>
</dbReference>
<comment type="caution">
    <text evidence="5">The sequence shown here is derived from an EMBL/GenBank/DDBJ whole genome shotgun (WGS) entry which is preliminary data.</text>
</comment>
<feature type="transmembrane region" description="Helical" evidence="4">
    <location>
        <begin position="87"/>
        <end position="109"/>
    </location>
</feature>
<dbReference type="OrthoDB" id="8699103at2"/>
<evidence type="ECO:0000256" key="3">
    <source>
        <dbReference type="ARBA" id="ARBA00023136"/>
    </source>
</evidence>
<evidence type="ECO:0000256" key="2">
    <source>
        <dbReference type="ARBA" id="ARBA00022989"/>
    </source>
</evidence>
<dbReference type="Pfam" id="PF07690">
    <property type="entry name" value="MFS_1"/>
    <property type="match status" value="1"/>
</dbReference>
<feature type="transmembrane region" description="Helical" evidence="4">
    <location>
        <begin position="177"/>
        <end position="199"/>
    </location>
</feature>
<evidence type="ECO:0000256" key="1">
    <source>
        <dbReference type="ARBA" id="ARBA00022692"/>
    </source>
</evidence>
<sequence>MSAPLIDAAAAGATPAGATAIASTAPTASTAANLAANAAPARMADREICRFLTGFVGLTLLSGMTIGMNKVLSTLLGIHLGVSNLQLAMISSAETFAMALGTIPAGYILARGNPKYLYAAVSLTLSAAFCALPWLPGWQWVASLMFLVGLCISLRIVAMSTVFLVRLPEIGQSKAGWYKGTLTLGMQFAGPLTGNYAIANMGLKAGFLVSAAMFALLAFLGWHVMPETSGRRPGAGSAAGSGGHTGARSGAHAATATVGVDGAGSAAASGGVASSWHELWRLPAVRTTYLFEILASFTASSVGVFSLLLAMRVLHWPHQHAVWLMAVQGLSFVVVLLGLGKPVLGSPRRDRIYGGAHLAIMLALLLLGTLPYTATYLFASVLLGLGLGVNALVNTDRIGRAPVDKAKVSSHLTLFGMVGGTGGALAAGRLADSIGLQHVFLAWLLPWLAAWCFYHLRRVFPKGELNA</sequence>
<evidence type="ECO:0000256" key="4">
    <source>
        <dbReference type="SAM" id="Phobius"/>
    </source>
</evidence>
<dbReference type="GO" id="GO:0022857">
    <property type="term" value="F:transmembrane transporter activity"/>
    <property type="evidence" value="ECO:0007669"/>
    <property type="project" value="InterPro"/>
</dbReference>
<evidence type="ECO:0000313" key="5">
    <source>
        <dbReference type="EMBL" id="TFW22896.1"/>
    </source>
</evidence>
<feature type="transmembrane region" description="Helical" evidence="4">
    <location>
        <begin position="437"/>
        <end position="456"/>
    </location>
</feature>
<keyword evidence="1 4" id="KW-0812">Transmembrane</keyword>
<dbReference type="RefSeq" id="WP_135201718.1">
    <property type="nucleotide sequence ID" value="NZ_SPVG01000116.1"/>
</dbReference>
<keyword evidence="3 4" id="KW-0472">Membrane</keyword>
<feature type="transmembrane region" description="Helical" evidence="4">
    <location>
        <begin position="352"/>
        <end position="370"/>
    </location>
</feature>
<organism evidence="5 6">
    <name type="scientific">Duganella callida</name>
    <dbReference type="NCBI Taxonomy" id="2561932"/>
    <lineage>
        <taxon>Bacteria</taxon>
        <taxon>Pseudomonadati</taxon>
        <taxon>Pseudomonadota</taxon>
        <taxon>Betaproteobacteria</taxon>
        <taxon>Burkholderiales</taxon>
        <taxon>Oxalobacteraceae</taxon>
        <taxon>Telluria group</taxon>
        <taxon>Duganella</taxon>
    </lineage>
</organism>
<feature type="transmembrane region" description="Helical" evidence="4">
    <location>
        <begin position="141"/>
        <end position="165"/>
    </location>
</feature>
<feature type="transmembrane region" description="Helical" evidence="4">
    <location>
        <begin position="320"/>
        <end position="340"/>
    </location>
</feature>
<dbReference type="EMBL" id="SPVG01000116">
    <property type="protein sequence ID" value="TFW22896.1"/>
    <property type="molecule type" value="Genomic_DNA"/>
</dbReference>